<reference evidence="1 2" key="1">
    <citation type="submission" date="2024-01" db="EMBL/GenBank/DDBJ databases">
        <title>The genomes of 5 underutilized Papilionoideae crops provide insights into root nodulation and disease resistanc.</title>
        <authorList>
            <person name="Jiang F."/>
        </authorList>
    </citation>
    <scope>NUCLEOTIDE SEQUENCE [LARGE SCALE GENOMIC DNA]</scope>
    <source>
        <strain evidence="1">LVBAO_FW01</strain>
        <tissue evidence="1">Leaves</tissue>
    </source>
</reference>
<accession>A0AAN9LNR4</accession>
<dbReference type="AlphaFoldDB" id="A0AAN9LNR4"/>
<sequence>MICRRPTKASRTCLWCLENNALIRVFLYMVICDELVKIIEGQLKDCRIYEVAIYSLANEFLALHEEITMIIDVLAHTLTFDRAFPHDFELFSHHIIPTGINALISLLMGDPAEATLGGREPRKKLLPTEQSYEKFLEVFNIEGIERFWPLPELCDWAAWPNYHCRGPITLILTWRIWLWRWPTVLLILNEIRKQPSSYAACYAVQHKPNIQLHMRPAMLVAQPTTHKQACELRESNPSPEVSNGRQRYERLECIQLFIKSSLGPQGLMNASILICYPHLRLMNASILIYYPYLDAISSKRYIGKILIGNENPKIAFCISLFTSSYYLHILKQFDNAFDNYIKLNSVFSLHNGGNSILTKADHYWNFTNEQRNVIHDIADYPC</sequence>
<proteinExistence type="predicted"/>
<dbReference type="EMBL" id="JAYMYQ010000004">
    <property type="protein sequence ID" value="KAK7339344.1"/>
    <property type="molecule type" value="Genomic_DNA"/>
</dbReference>
<name>A0AAN9LNR4_CANGL</name>
<dbReference type="Proteomes" id="UP001367508">
    <property type="component" value="Unassembled WGS sequence"/>
</dbReference>
<organism evidence="1 2">
    <name type="scientific">Canavalia gladiata</name>
    <name type="common">Sword bean</name>
    <name type="synonym">Dolichos gladiatus</name>
    <dbReference type="NCBI Taxonomy" id="3824"/>
    <lineage>
        <taxon>Eukaryota</taxon>
        <taxon>Viridiplantae</taxon>
        <taxon>Streptophyta</taxon>
        <taxon>Embryophyta</taxon>
        <taxon>Tracheophyta</taxon>
        <taxon>Spermatophyta</taxon>
        <taxon>Magnoliopsida</taxon>
        <taxon>eudicotyledons</taxon>
        <taxon>Gunneridae</taxon>
        <taxon>Pentapetalae</taxon>
        <taxon>rosids</taxon>
        <taxon>fabids</taxon>
        <taxon>Fabales</taxon>
        <taxon>Fabaceae</taxon>
        <taxon>Papilionoideae</taxon>
        <taxon>50 kb inversion clade</taxon>
        <taxon>NPAAA clade</taxon>
        <taxon>indigoferoid/millettioid clade</taxon>
        <taxon>Phaseoleae</taxon>
        <taxon>Canavalia</taxon>
    </lineage>
</organism>
<protein>
    <submittedName>
        <fullName evidence="1">Uncharacterized protein</fullName>
    </submittedName>
</protein>
<comment type="caution">
    <text evidence="1">The sequence shown here is derived from an EMBL/GenBank/DDBJ whole genome shotgun (WGS) entry which is preliminary data.</text>
</comment>
<evidence type="ECO:0000313" key="1">
    <source>
        <dbReference type="EMBL" id="KAK7339344.1"/>
    </source>
</evidence>
<keyword evidence="2" id="KW-1185">Reference proteome</keyword>
<gene>
    <name evidence="1" type="ORF">VNO77_20005</name>
</gene>
<evidence type="ECO:0000313" key="2">
    <source>
        <dbReference type="Proteomes" id="UP001367508"/>
    </source>
</evidence>